<evidence type="ECO:0000313" key="1">
    <source>
        <dbReference type="EMBL" id="KKN20289.1"/>
    </source>
</evidence>
<dbReference type="AlphaFoldDB" id="A0A0F9NQV7"/>
<proteinExistence type="predicted"/>
<organism evidence="1">
    <name type="scientific">marine sediment metagenome</name>
    <dbReference type="NCBI Taxonomy" id="412755"/>
    <lineage>
        <taxon>unclassified sequences</taxon>
        <taxon>metagenomes</taxon>
        <taxon>ecological metagenomes</taxon>
    </lineage>
</organism>
<reference evidence="1" key="1">
    <citation type="journal article" date="2015" name="Nature">
        <title>Complex archaea that bridge the gap between prokaryotes and eukaryotes.</title>
        <authorList>
            <person name="Spang A."/>
            <person name="Saw J.H."/>
            <person name="Jorgensen S.L."/>
            <person name="Zaremba-Niedzwiedzka K."/>
            <person name="Martijn J."/>
            <person name="Lind A.E."/>
            <person name="van Eijk R."/>
            <person name="Schleper C."/>
            <person name="Guy L."/>
            <person name="Ettema T.J."/>
        </authorList>
    </citation>
    <scope>NUCLEOTIDE SEQUENCE</scope>
</reference>
<dbReference type="InterPro" id="IPR027417">
    <property type="entry name" value="P-loop_NTPase"/>
</dbReference>
<comment type="caution">
    <text evidence="1">The sequence shown here is derived from an EMBL/GenBank/DDBJ whole genome shotgun (WGS) entry which is preliminary data.</text>
</comment>
<protein>
    <submittedName>
        <fullName evidence="1">Uncharacterized protein</fullName>
    </submittedName>
</protein>
<name>A0A0F9NQV7_9ZZZZ</name>
<dbReference type="CDD" id="cd00267">
    <property type="entry name" value="ABC_ATPase"/>
    <property type="match status" value="1"/>
</dbReference>
<dbReference type="SUPFAM" id="SSF52540">
    <property type="entry name" value="P-loop containing nucleoside triphosphate hydrolases"/>
    <property type="match status" value="1"/>
</dbReference>
<accession>A0A0F9NQV7</accession>
<sequence length="272" mass="31553">MKTKKDSTKSPYYIAPAVESMLNNSKELVLHKDWDRVFIIDGEEGSGKSLLGLQLGYFLDPTLCIDRITFSGQEFSKAINQSEKNQCIIFDEAFNGLASAGAISSLNKLIVRKLMECRQKNLFIIIILPTIFELQKYAAIFRSKALFHVYATSQGVRGYYRVYNKSKKKLLYLQGKKLYSYSYPYLKNSSRFYGIYPIDEQEYRAKKLKSLQDEDKQEREKKDVLIVGVFSKILKEQFKMTFRKQEEILKTHNILLDRTNIARRVDKVGTSP</sequence>
<gene>
    <name evidence="1" type="ORF">LCGC14_0937010</name>
</gene>
<dbReference type="EMBL" id="LAZR01003256">
    <property type="protein sequence ID" value="KKN20289.1"/>
    <property type="molecule type" value="Genomic_DNA"/>
</dbReference>